<proteinExistence type="predicted"/>
<dbReference type="PANTHER" id="PTHR11933:SF6">
    <property type="entry name" value="THIL AANH DOMAIN-CONTAINING PROTEIN"/>
    <property type="match status" value="1"/>
</dbReference>
<name>A1AMX6_PELPD</name>
<dbReference type="Proteomes" id="UP000006732">
    <property type="component" value="Chromosome"/>
</dbReference>
<accession>A1AMX6</accession>
<evidence type="ECO:0000259" key="4">
    <source>
        <dbReference type="Pfam" id="PF18297"/>
    </source>
</evidence>
<dbReference type="SUPFAM" id="SSF52402">
    <property type="entry name" value="Adenine nucleotide alpha hydrolases-like"/>
    <property type="match status" value="1"/>
</dbReference>
<reference evidence="5 6" key="1">
    <citation type="submission" date="2006-10" db="EMBL/GenBank/DDBJ databases">
        <title>Complete sequence of chromosome of Pelobacter propionicus DSM 2379.</title>
        <authorList>
            <consortium name="US DOE Joint Genome Institute"/>
            <person name="Copeland A."/>
            <person name="Lucas S."/>
            <person name="Lapidus A."/>
            <person name="Barry K."/>
            <person name="Detter J.C."/>
            <person name="Glavina del Rio T."/>
            <person name="Hammon N."/>
            <person name="Israni S."/>
            <person name="Dalin E."/>
            <person name="Tice H."/>
            <person name="Pitluck S."/>
            <person name="Saunders E."/>
            <person name="Brettin T."/>
            <person name="Bruce D."/>
            <person name="Han C."/>
            <person name="Tapia R."/>
            <person name="Schmutz J."/>
            <person name="Larimer F."/>
            <person name="Land M."/>
            <person name="Hauser L."/>
            <person name="Kyrpides N."/>
            <person name="Kim E."/>
            <person name="Lovley D."/>
            <person name="Richardson P."/>
        </authorList>
    </citation>
    <scope>NUCLEOTIDE SEQUENCE [LARGE SCALE GENOMIC DNA]</scope>
    <source>
        <strain evidence="6">DSM 2379 / NBRC 103807 / OttBd1</strain>
    </source>
</reference>
<dbReference type="EMBL" id="CP000482">
    <property type="protein sequence ID" value="ABK98696.1"/>
    <property type="molecule type" value="Genomic_DNA"/>
</dbReference>
<keyword evidence="2" id="KW-0067">ATP-binding</keyword>
<dbReference type="Gene3D" id="3.40.50.620">
    <property type="entry name" value="HUPs"/>
    <property type="match status" value="1"/>
</dbReference>
<evidence type="ECO:0000256" key="2">
    <source>
        <dbReference type="ARBA" id="ARBA00022840"/>
    </source>
</evidence>
<dbReference type="GO" id="GO:0005524">
    <property type="term" value="F:ATP binding"/>
    <property type="evidence" value="ECO:0007669"/>
    <property type="project" value="UniProtKB-KW"/>
</dbReference>
<dbReference type="GO" id="GO:0004810">
    <property type="term" value="F:CCA tRNA nucleotidyltransferase activity"/>
    <property type="evidence" value="ECO:0007669"/>
    <property type="project" value="InterPro"/>
</dbReference>
<feature type="domain" description="Thil AANH" evidence="3">
    <location>
        <begin position="3"/>
        <end position="151"/>
    </location>
</feature>
<sequence>MKRKALALFSGGLDSILAVRLMQEQGIEVEAVSFVLPFFSCSSDGTERDLAAARVARHLGIPIWVINFGPEFLELIRNPLHGYGKAVNPCIDCRIHMLVKAREQMVKCGADFIITGEVLGQRPMSQRRDTMSVVERESGLEGLLLRPLSALHFEPTIPEREGWVDRERLAAIKGRSRKEQMRLADELGVTEYPNPGGGCLLTEVSFAPKVRDLFEHCDQLDPRDFRLLRIGRHFRLGERCKLIIGRDERDNKRLEEALLPGETCLRWMDGNTPLGVLTGNPEERHLDLASRLLLRYTRAEAGSTCRVRVTVDGRESLREVAHTMSEEELGHYRID</sequence>
<dbReference type="InterPro" id="IPR059101">
    <property type="entry name" value="NFACT-R_2"/>
</dbReference>
<evidence type="ECO:0000313" key="5">
    <source>
        <dbReference type="EMBL" id="ABK98696.1"/>
    </source>
</evidence>
<dbReference type="Pfam" id="PF02568">
    <property type="entry name" value="ThiI"/>
    <property type="match status" value="1"/>
</dbReference>
<dbReference type="Pfam" id="PF18297">
    <property type="entry name" value="NFACT-R_2"/>
    <property type="match status" value="1"/>
</dbReference>
<dbReference type="HOGENOM" id="CLU_053822_0_0_7"/>
<dbReference type="RefSeq" id="WP_011735000.1">
    <property type="nucleotide sequence ID" value="NC_008609.1"/>
</dbReference>
<dbReference type="eggNOG" id="COG0301">
    <property type="taxonomic scope" value="Bacteria"/>
</dbReference>
<evidence type="ECO:0000256" key="1">
    <source>
        <dbReference type="ARBA" id="ARBA00022741"/>
    </source>
</evidence>
<dbReference type="AlphaFoldDB" id="A1AMX6"/>
<dbReference type="OrthoDB" id="9781887at2"/>
<dbReference type="InterPro" id="IPR020536">
    <property type="entry name" value="ThiI_AANH"/>
</dbReference>
<evidence type="ECO:0000259" key="3">
    <source>
        <dbReference type="Pfam" id="PF02568"/>
    </source>
</evidence>
<gene>
    <name evidence="5" type="ordered locus">Ppro_1071</name>
</gene>
<evidence type="ECO:0000313" key="6">
    <source>
        <dbReference type="Proteomes" id="UP000006732"/>
    </source>
</evidence>
<dbReference type="PANTHER" id="PTHR11933">
    <property type="entry name" value="TRNA 5-METHYLAMINOMETHYL-2-THIOURIDYLATE -METHYLTRANSFERASE"/>
    <property type="match status" value="1"/>
</dbReference>
<dbReference type="InterPro" id="IPR014729">
    <property type="entry name" value="Rossmann-like_a/b/a_fold"/>
</dbReference>
<feature type="domain" description="NFACT protein RNA binding" evidence="4">
    <location>
        <begin position="231"/>
        <end position="333"/>
    </location>
</feature>
<organism evidence="5 6">
    <name type="scientific">Pelobacter propionicus (strain DSM 2379 / NBRC 103807 / OttBd1)</name>
    <dbReference type="NCBI Taxonomy" id="338966"/>
    <lineage>
        <taxon>Bacteria</taxon>
        <taxon>Pseudomonadati</taxon>
        <taxon>Thermodesulfobacteriota</taxon>
        <taxon>Desulfuromonadia</taxon>
        <taxon>Desulfuromonadales</taxon>
        <taxon>Desulfuromonadaceae</taxon>
        <taxon>Pelobacter</taxon>
    </lineage>
</organism>
<dbReference type="KEGG" id="ppd:Ppro_1071"/>
<keyword evidence="6" id="KW-1185">Reference proteome</keyword>
<keyword evidence="1" id="KW-0547">Nucleotide-binding</keyword>
<dbReference type="STRING" id="338966.Ppro_1071"/>
<protein>
    <submittedName>
        <fullName evidence="5">Thiamine biosynthesis protein</fullName>
    </submittedName>
</protein>